<accession>A0A1I1RFH3</accession>
<evidence type="ECO:0008006" key="3">
    <source>
        <dbReference type="Google" id="ProtNLM"/>
    </source>
</evidence>
<keyword evidence="2" id="KW-1185">Reference proteome</keyword>
<proteinExistence type="predicted"/>
<name>A0A1I1RFH3_9BACT</name>
<protein>
    <recommendedName>
        <fullName evidence="3">NAD dependent epimerase/dehydratase family protein</fullName>
    </recommendedName>
</protein>
<dbReference type="Proteomes" id="UP000198598">
    <property type="component" value="Unassembled WGS sequence"/>
</dbReference>
<dbReference type="AlphaFoldDB" id="A0A1I1RFH3"/>
<gene>
    <name evidence="1" type="ORF">SAMN05216167_104384</name>
</gene>
<organism evidence="1 2">
    <name type="scientific">Spirosoma endophyticum</name>
    <dbReference type="NCBI Taxonomy" id="662367"/>
    <lineage>
        <taxon>Bacteria</taxon>
        <taxon>Pseudomonadati</taxon>
        <taxon>Bacteroidota</taxon>
        <taxon>Cytophagia</taxon>
        <taxon>Cytophagales</taxon>
        <taxon>Cytophagaceae</taxon>
        <taxon>Spirosoma</taxon>
    </lineage>
</organism>
<reference evidence="1 2" key="1">
    <citation type="submission" date="2016-10" db="EMBL/GenBank/DDBJ databases">
        <authorList>
            <person name="de Groot N.N."/>
        </authorList>
    </citation>
    <scope>NUCLEOTIDE SEQUENCE [LARGE SCALE GENOMIC DNA]</scope>
    <source>
        <strain evidence="1 2">DSM 26130</strain>
    </source>
</reference>
<dbReference type="STRING" id="662367.SAMN05216167_104384"/>
<sequence length="39" mass="4448">MKPPKIILAGGSGFIGQLLIEHWKKDRMEAYYGRIFPAD</sequence>
<evidence type="ECO:0000313" key="1">
    <source>
        <dbReference type="EMBL" id="SFD33136.1"/>
    </source>
</evidence>
<evidence type="ECO:0000313" key="2">
    <source>
        <dbReference type="Proteomes" id="UP000198598"/>
    </source>
</evidence>
<dbReference type="EMBL" id="FOLQ01000004">
    <property type="protein sequence ID" value="SFD33136.1"/>
    <property type="molecule type" value="Genomic_DNA"/>
</dbReference>